<dbReference type="PANTHER" id="PTHR43066">
    <property type="entry name" value="RHOMBOID-RELATED PROTEIN"/>
    <property type="match status" value="1"/>
</dbReference>
<reference evidence="9 10" key="1">
    <citation type="journal article" date="2009" name="Science">
        <title>Green evolution and dynamic adaptations revealed by genomes of the marine picoeukaryotes Micromonas.</title>
        <authorList>
            <person name="Worden A.Z."/>
            <person name="Lee J.H."/>
            <person name="Mock T."/>
            <person name="Rouze P."/>
            <person name="Simmons M.P."/>
            <person name="Aerts A.L."/>
            <person name="Allen A.E."/>
            <person name="Cuvelier M.L."/>
            <person name="Derelle E."/>
            <person name="Everett M.V."/>
            <person name="Foulon E."/>
            <person name="Grimwood J."/>
            <person name="Gundlach H."/>
            <person name="Henrissat B."/>
            <person name="Napoli C."/>
            <person name="McDonald S.M."/>
            <person name="Parker M.S."/>
            <person name="Rombauts S."/>
            <person name="Salamov A."/>
            <person name="Von Dassow P."/>
            <person name="Badger J.H."/>
            <person name="Coutinho P.M."/>
            <person name="Demir E."/>
            <person name="Dubchak I."/>
            <person name="Gentemann C."/>
            <person name="Eikrem W."/>
            <person name="Gready J.E."/>
            <person name="John U."/>
            <person name="Lanier W."/>
            <person name="Lindquist E.A."/>
            <person name="Lucas S."/>
            <person name="Mayer K.F."/>
            <person name="Moreau H."/>
            <person name="Not F."/>
            <person name="Otillar R."/>
            <person name="Panaud O."/>
            <person name="Pangilinan J."/>
            <person name="Paulsen I."/>
            <person name="Piegu B."/>
            <person name="Poliakov A."/>
            <person name="Robbens S."/>
            <person name="Schmutz J."/>
            <person name="Toulza E."/>
            <person name="Wyss T."/>
            <person name="Zelensky A."/>
            <person name="Zhou K."/>
            <person name="Armbrust E.V."/>
            <person name="Bhattacharya D."/>
            <person name="Goodenough U.W."/>
            <person name="Van de Peer Y."/>
            <person name="Grigoriev I.V."/>
        </authorList>
    </citation>
    <scope>NUCLEOTIDE SEQUENCE [LARGE SCALE GENOMIC DNA]</scope>
    <source>
        <strain evidence="9 10">CCMP1545</strain>
    </source>
</reference>
<evidence type="ECO:0000313" key="9">
    <source>
        <dbReference type="EMBL" id="EEH54114.1"/>
    </source>
</evidence>
<sequence length="369" mass="38409">MTSTLAATGAAAAAALRARAPPRVASTAPAPAPAPAPAKRVASVGARRPMLTRVDEIAPSSPISTRRVAARAKGDGVMGDAEDLMRKYGDAASATGQFIGKQAGMKGGGAPARRARSSRDGNGDGVFALLLVNVAAFVADNWLRLPVMRALYLNHMHPQWWQFVTSIFCHANWAHLSGNIFFLYVFGRIVEEEEGTFGVWFSYLFTGVGAGVASYLVLPKAAGGMLGLGAAATVSLGASGAVFGASLGLSTRGARRRLVVFSLRWIRSAADAGATVPPSLSLSPPSVRPSVPPGLFAISVLTKMKMNFRKLLEAVILGQFVIERFLSEARMASAAGGVGAGGVNHVAHLAGALVGVLLIWGLQRMLPPE</sequence>
<dbReference type="GO" id="GO:0016020">
    <property type="term" value="C:membrane"/>
    <property type="evidence" value="ECO:0007669"/>
    <property type="project" value="UniProtKB-SubCell"/>
</dbReference>
<evidence type="ECO:0000256" key="1">
    <source>
        <dbReference type="ARBA" id="ARBA00004141"/>
    </source>
</evidence>
<proteinExistence type="inferred from homology"/>
<feature type="transmembrane region" description="Helical" evidence="7">
    <location>
        <begin position="197"/>
        <end position="218"/>
    </location>
</feature>
<dbReference type="SUPFAM" id="SSF144091">
    <property type="entry name" value="Rhomboid-like"/>
    <property type="match status" value="2"/>
</dbReference>
<feature type="region of interest" description="Disordered" evidence="6">
    <location>
        <begin position="18"/>
        <end position="43"/>
    </location>
</feature>
<feature type="transmembrane region" description="Helical" evidence="7">
    <location>
        <begin position="346"/>
        <end position="362"/>
    </location>
</feature>
<dbReference type="Gene3D" id="1.20.1540.10">
    <property type="entry name" value="Rhomboid-like"/>
    <property type="match status" value="1"/>
</dbReference>
<evidence type="ECO:0000256" key="4">
    <source>
        <dbReference type="ARBA" id="ARBA00022989"/>
    </source>
</evidence>
<dbReference type="GeneID" id="9686924"/>
<dbReference type="InterPro" id="IPR035952">
    <property type="entry name" value="Rhomboid-like_sf"/>
</dbReference>
<evidence type="ECO:0000256" key="5">
    <source>
        <dbReference type="ARBA" id="ARBA00023136"/>
    </source>
</evidence>
<protein>
    <submittedName>
        <fullName evidence="9">Predicted protein</fullName>
    </submittedName>
</protein>
<dbReference type="AlphaFoldDB" id="C1N0Z8"/>
<dbReference type="eggNOG" id="ENOG502QTDP">
    <property type="taxonomic scope" value="Eukaryota"/>
</dbReference>
<evidence type="ECO:0000259" key="8">
    <source>
        <dbReference type="Pfam" id="PF01694"/>
    </source>
</evidence>
<feature type="compositionally biased region" description="Low complexity" evidence="6">
    <location>
        <begin position="18"/>
        <end position="29"/>
    </location>
</feature>
<keyword evidence="3 7" id="KW-0812">Transmembrane</keyword>
<dbReference type="OrthoDB" id="418595at2759"/>
<evidence type="ECO:0000256" key="7">
    <source>
        <dbReference type="SAM" id="Phobius"/>
    </source>
</evidence>
<organism evidence="10">
    <name type="scientific">Micromonas pusilla (strain CCMP1545)</name>
    <name type="common">Picoplanktonic green alga</name>
    <dbReference type="NCBI Taxonomy" id="564608"/>
    <lineage>
        <taxon>Eukaryota</taxon>
        <taxon>Viridiplantae</taxon>
        <taxon>Chlorophyta</taxon>
        <taxon>Mamiellophyceae</taxon>
        <taxon>Mamiellales</taxon>
        <taxon>Mamiellaceae</taxon>
        <taxon>Micromonas</taxon>
    </lineage>
</organism>
<dbReference type="KEGG" id="mpp:MICPUCDRAFT_51207"/>
<gene>
    <name evidence="9" type="ORF">MICPUCDRAFT_51207</name>
</gene>
<keyword evidence="4 7" id="KW-1133">Transmembrane helix</keyword>
<evidence type="ECO:0000256" key="2">
    <source>
        <dbReference type="ARBA" id="ARBA00009045"/>
    </source>
</evidence>
<feature type="transmembrane region" description="Helical" evidence="7">
    <location>
        <begin position="123"/>
        <end position="143"/>
    </location>
</feature>
<name>C1N0Z8_MICPC</name>
<feature type="transmembrane region" description="Helical" evidence="7">
    <location>
        <begin position="224"/>
        <end position="249"/>
    </location>
</feature>
<dbReference type="GO" id="GO:0004252">
    <property type="term" value="F:serine-type endopeptidase activity"/>
    <property type="evidence" value="ECO:0007669"/>
    <property type="project" value="InterPro"/>
</dbReference>
<dbReference type="Pfam" id="PF01694">
    <property type="entry name" value="Rhomboid"/>
    <property type="match status" value="1"/>
</dbReference>
<feature type="transmembrane region" description="Helical" evidence="7">
    <location>
        <begin position="163"/>
        <end position="185"/>
    </location>
</feature>
<accession>C1N0Z8</accession>
<comment type="similarity">
    <text evidence="2">Belongs to the peptidase S54 family.</text>
</comment>
<keyword evidence="10" id="KW-1185">Reference proteome</keyword>
<dbReference type="OMA" id="IFCHANW"/>
<comment type="subcellular location">
    <subcellularLocation>
        <location evidence="1">Membrane</location>
        <topology evidence="1">Multi-pass membrane protein</topology>
    </subcellularLocation>
</comment>
<feature type="domain" description="Peptidase S54 rhomboid" evidence="8">
    <location>
        <begin position="158"/>
        <end position="263"/>
    </location>
</feature>
<dbReference type="InterPro" id="IPR022764">
    <property type="entry name" value="Peptidase_S54_rhomboid_dom"/>
</dbReference>
<evidence type="ECO:0000256" key="3">
    <source>
        <dbReference type="ARBA" id="ARBA00022692"/>
    </source>
</evidence>
<dbReference type="Proteomes" id="UP000001876">
    <property type="component" value="Unassembled WGS sequence"/>
</dbReference>
<keyword evidence="5 7" id="KW-0472">Membrane</keyword>
<evidence type="ECO:0000256" key="6">
    <source>
        <dbReference type="SAM" id="MobiDB-lite"/>
    </source>
</evidence>
<dbReference type="STRING" id="564608.C1N0Z8"/>
<dbReference type="EMBL" id="GG663744">
    <property type="protein sequence ID" value="EEH54114.1"/>
    <property type="molecule type" value="Genomic_DNA"/>
</dbReference>
<evidence type="ECO:0000313" key="10">
    <source>
        <dbReference type="Proteomes" id="UP000001876"/>
    </source>
</evidence>
<dbReference type="PANTHER" id="PTHR43066:SF5">
    <property type="entry name" value="RHOMBOID-LIKE PROTEIN 11, CHLOROPLASTIC-RELATED"/>
    <property type="match status" value="1"/>
</dbReference>
<dbReference type="RefSeq" id="XP_003061484.1">
    <property type="nucleotide sequence ID" value="XM_003061438.1"/>
</dbReference>